<gene>
    <name evidence="2" type="ORF">B5F17_00045</name>
</gene>
<dbReference type="Proteomes" id="UP000195897">
    <property type="component" value="Unassembled WGS sequence"/>
</dbReference>
<protein>
    <recommendedName>
        <fullName evidence="4">DUF554 domain-containing protein</fullName>
    </recommendedName>
</protein>
<dbReference type="AlphaFoldDB" id="A0A1Y4LC72"/>
<evidence type="ECO:0008006" key="4">
    <source>
        <dbReference type="Google" id="ProtNLM"/>
    </source>
</evidence>
<evidence type="ECO:0000256" key="1">
    <source>
        <dbReference type="SAM" id="Phobius"/>
    </source>
</evidence>
<organism evidence="2 3">
    <name type="scientific">Butyricicoccus pullicaecorum</name>
    <dbReference type="NCBI Taxonomy" id="501571"/>
    <lineage>
        <taxon>Bacteria</taxon>
        <taxon>Bacillati</taxon>
        <taxon>Bacillota</taxon>
        <taxon>Clostridia</taxon>
        <taxon>Eubacteriales</taxon>
        <taxon>Butyricicoccaceae</taxon>
        <taxon>Butyricicoccus</taxon>
    </lineage>
</organism>
<evidence type="ECO:0000313" key="2">
    <source>
        <dbReference type="EMBL" id="OUP54324.1"/>
    </source>
</evidence>
<feature type="transmembrane region" description="Helical" evidence="1">
    <location>
        <begin position="117"/>
        <end position="139"/>
    </location>
</feature>
<feature type="transmembrane region" description="Helical" evidence="1">
    <location>
        <begin position="205"/>
        <end position="221"/>
    </location>
</feature>
<comment type="caution">
    <text evidence="2">The sequence shown here is derived from an EMBL/GenBank/DDBJ whole genome shotgun (WGS) entry which is preliminary data.</text>
</comment>
<sequence length="249" mass="26514">MTGCAILVQDITFGGIFLLPVGVIANSVAVAIGGVVGAAIGPSLPERIRTSLPTVFGFSSCLIGISLAAKVVNLAPVILSMILGLLIGELLFLSTRIENGIRTVQKKLHFELGDADYMERFTTLLLLFCASGTGVFGALTEGMTGNSSILLAKTILDFFTVIIFASTMGRFLSVIAVPQFVVMLTLFLLARVIYPLMSADMTADFSALGGILTMMAGFNLLRIKQTPVLNLLPAFLLCPILSKLWSMVF</sequence>
<dbReference type="EMBL" id="NFKK01000001">
    <property type="protein sequence ID" value="OUP54324.1"/>
    <property type="molecule type" value="Genomic_DNA"/>
</dbReference>
<dbReference type="PANTHER" id="PTHR36111">
    <property type="entry name" value="INNER MEMBRANE PROTEIN-RELATED"/>
    <property type="match status" value="1"/>
</dbReference>
<dbReference type="PANTHER" id="PTHR36111:SF2">
    <property type="entry name" value="INNER MEMBRANE PROTEIN"/>
    <property type="match status" value="1"/>
</dbReference>
<name>A0A1Y4LC72_9FIRM</name>
<evidence type="ECO:0000313" key="3">
    <source>
        <dbReference type="Proteomes" id="UP000195897"/>
    </source>
</evidence>
<keyword evidence="1" id="KW-0812">Transmembrane</keyword>
<feature type="transmembrane region" description="Helical" evidence="1">
    <location>
        <begin position="171"/>
        <end position="193"/>
    </location>
</feature>
<feature type="transmembrane region" description="Helical" evidence="1">
    <location>
        <begin position="145"/>
        <end position="164"/>
    </location>
</feature>
<dbReference type="InterPro" id="IPR007563">
    <property type="entry name" value="DUF554"/>
</dbReference>
<keyword evidence="1" id="KW-1133">Transmembrane helix</keyword>
<feature type="transmembrane region" description="Helical" evidence="1">
    <location>
        <begin position="228"/>
        <end position="248"/>
    </location>
</feature>
<reference evidence="3" key="1">
    <citation type="submission" date="2017-04" db="EMBL/GenBank/DDBJ databases">
        <title>Function of individual gut microbiota members based on whole genome sequencing of pure cultures obtained from chicken caecum.</title>
        <authorList>
            <person name="Medvecky M."/>
            <person name="Cejkova D."/>
            <person name="Polansky O."/>
            <person name="Karasova D."/>
            <person name="Kubasova T."/>
            <person name="Cizek A."/>
            <person name="Rychlik I."/>
        </authorList>
    </citation>
    <scope>NUCLEOTIDE SEQUENCE [LARGE SCALE GENOMIC DNA]</scope>
    <source>
        <strain evidence="3">An180</strain>
    </source>
</reference>
<keyword evidence="1" id="KW-0472">Membrane</keyword>
<proteinExistence type="predicted"/>
<accession>A0A1Y4LC72</accession>
<feature type="transmembrane region" description="Helical" evidence="1">
    <location>
        <begin position="78"/>
        <end position="97"/>
    </location>
</feature>
<dbReference type="Pfam" id="PF04474">
    <property type="entry name" value="DUF554"/>
    <property type="match status" value="1"/>
</dbReference>
<feature type="transmembrane region" description="Helical" evidence="1">
    <location>
        <begin position="16"/>
        <end position="40"/>
    </location>
</feature>